<organism evidence="3 4">
    <name type="scientific">Pedobacter psychroterrae</name>
    <dbReference type="NCBI Taxonomy" id="2530453"/>
    <lineage>
        <taxon>Bacteria</taxon>
        <taxon>Pseudomonadati</taxon>
        <taxon>Bacteroidota</taxon>
        <taxon>Sphingobacteriia</taxon>
        <taxon>Sphingobacteriales</taxon>
        <taxon>Sphingobacteriaceae</taxon>
        <taxon>Pedobacter</taxon>
    </lineage>
</organism>
<comment type="caution">
    <text evidence="3">The sequence shown here is derived from an EMBL/GenBank/DDBJ whole genome shotgun (WGS) entry which is preliminary data.</text>
</comment>
<dbReference type="InterPro" id="IPR050259">
    <property type="entry name" value="SDR"/>
</dbReference>
<dbReference type="InterPro" id="IPR020904">
    <property type="entry name" value="Sc_DH/Rdtase_CS"/>
</dbReference>
<dbReference type="PROSITE" id="PS00061">
    <property type="entry name" value="ADH_SHORT"/>
    <property type="match status" value="1"/>
</dbReference>
<protein>
    <submittedName>
        <fullName evidence="3">SDR family oxidoreductase</fullName>
    </submittedName>
</protein>
<dbReference type="AlphaFoldDB" id="A0A4R0NH51"/>
<dbReference type="CDD" id="cd05233">
    <property type="entry name" value="SDR_c"/>
    <property type="match status" value="1"/>
</dbReference>
<dbReference type="InterPro" id="IPR036291">
    <property type="entry name" value="NAD(P)-bd_dom_sf"/>
</dbReference>
<proteinExistence type="inferred from homology"/>
<comment type="similarity">
    <text evidence="1 2">Belongs to the short-chain dehydrogenases/reductases (SDR) family.</text>
</comment>
<evidence type="ECO:0000313" key="4">
    <source>
        <dbReference type="Proteomes" id="UP000293347"/>
    </source>
</evidence>
<evidence type="ECO:0000313" key="3">
    <source>
        <dbReference type="EMBL" id="TCC98074.1"/>
    </source>
</evidence>
<name>A0A4R0NH51_9SPHI</name>
<dbReference type="RefSeq" id="WP_131597795.1">
    <property type="nucleotide sequence ID" value="NZ_SJSL01000008.1"/>
</dbReference>
<accession>A0A4R0NH51</accession>
<dbReference type="EMBL" id="SJSL01000008">
    <property type="protein sequence ID" value="TCC98074.1"/>
    <property type="molecule type" value="Genomic_DNA"/>
</dbReference>
<dbReference type="PANTHER" id="PTHR42879">
    <property type="entry name" value="3-OXOACYL-(ACYL-CARRIER-PROTEIN) REDUCTASE"/>
    <property type="match status" value="1"/>
</dbReference>
<gene>
    <name evidence="3" type="ORF">EZ437_19720</name>
</gene>
<dbReference type="InterPro" id="IPR002347">
    <property type="entry name" value="SDR_fam"/>
</dbReference>
<dbReference type="Gene3D" id="3.40.50.720">
    <property type="entry name" value="NAD(P)-binding Rossmann-like Domain"/>
    <property type="match status" value="1"/>
</dbReference>
<dbReference type="Pfam" id="PF00106">
    <property type="entry name" value="adh_short"/>
    <property type="match status" value="1"/>
</dbReference>
<dbReference type="SUPFAM" id="SSF51735">
    <property type="entry name" value="NAD(P)-binding Rossmann-fold domains"/>
    <property type="match status" value="1"/>
</dbReference>
<dbReference type="PANTHER" id="PTHR42879:SF2">
    <property type="entry name" value="3-OXOACYL-[ACYL-CARRIER-PROTEIN] REDUCTASE FABG"/>
    <property type="match status" value="1"/>
</dbReference>
<dbReference type="GO" id="GO:0032787">
    <property type="term" value="P:monocarboxylic acid metabolic process"/>
    <property type="evidence" value="ECO:0007669"/>
    <property type="project" value="UniProtKB-ARBA"/>
</dbReference>
<reference evidence="3 4" key="1">
    <citation type="submission" date="2019-02" db="EMBL/GenBank/DDBJ databases">
        <title>Pedobacter sp. RP-1-14 sp. nov., isolated from Arctic soil.</title>
        <authorList>
            <person name="Dahal R.H."/>
        </authorList>
    </citation>
    <scope>NUCLEOTIDE SEQUENCE [LARGE SCALE GENOMIC DNA]</scope>
    <source>
        <strain evidence="3 4">RP-1-14</strain>
    </source>
</reference>
<dbReference type="PRINTS" id="PR00080">
    <property type="entry name" value="SDRFAMILY"/>
</dbReference>
<dbReference type="Proteomes" id="UP000293347">
    <property type="component" value="Unassembled WGS sequence"/>
</dbReference>
<keyword evidence="4" id="KW-1185">Reference proteome</keyword>
<sequence>MNAIITGGTKGIGKAIAVKLAESGYHIAVCSRNGAELEAFALAMKYTGVNVLTYQADCEVKEEVYAFCEAAAQQMPVVDVLVNNVGTFLPGLVLDEPDDQMEKQLNLNLKATYYLSKFFGKMMRARQSGNIFNICSVASKEIVPEAGSYSVTKAALLSLNNVFRGELSKYNVKVTAILPGSTLTSSWEGTEIPAERFVQPEDIANTIYTILNLSNGVNVDEVVIRPIQF</sequence>
<evidence type="ECO:0000256" key="2">
    <source>
        <dbReference type="RuleBase" id="RU000363"/>
    </source>
</evidence>
<evidence type="ECO:0000256" key="1">
    <source>
        <dbReference type="ARBA" id="ARBA00006484"/>
    </source>
</evidence>
<dbReference type="OrthoDB" id="9810734at2"/>
<dbReference type="PRINTS" id="PR00081">
    <property type="entry name" value="GDHRDH"/>
</dbReference>